<gene>
    <name evidence="13" type="ORF">MNBD_GAMMA13-208</name>
</gene>
<dbReference type="GO" id="GO:0005737">
    <property type="term" value="C:cytoplasm"/>
    <property type="evidence" value="ECO:0007669"/>
    <property type="project" value="UniProtKB-SubCell"/>
</dbReference>
<evidence type="ECO:0000256" key="3">
    <source>
        <dbReference type="ARBA" id="ARBA00004496"/>
    </source>
</evidence>
<dbReference type="PANTHER" id="PTHR30417:SF4">
    <property type="entry name" value="1,6-ANHYDRO-N-ACETYLMURAMYL-L-ALANINE AMIDASE AMPD"/>
    <property type="match status" value="1"/>
</dbReference>
<evidence type="ECO:0000256" key="5">
    <source>
        <dbReference type="ARBA" id="ARBA00022490"/>
    </source>
</evidence>
<dbReference type="EC" id="3.5.1.28" evidence="4"/>
<reference evidence="13" key="1">
    <citation type="submission" date="2018-06" db="EMBL/GenBank/DDBJ databases">
        <authorList>
            <person name="Zhirakovskaya E."/>
        </authorList>
    </citation>
    <scope>NUCLEOTIDE SEQUENCE</scope>
</reference>
<evidence type="ECO:0000256" key="4">
    <source>
        <dbReference type="ARBA" id="ARBA00011901"/>
    </source>
</evidence>
<dbReference type="SMART" id="SM00644">
    <property type="entry name" value="Ami_2"/>
    <property type="match status" value="1"/>
</dbReference>
<dbReference type="GO" id="GO:0009254">
    <property type="term" value="P:peptidoglycan turnover"/>
    <property type="evidence" value="ECO:0007669"/>
    <property type="project" value="TreeGrafter"/>
</dbReference>
<evidence type="ECO:0000256" key="9">
    <source>
        <dbReference type="ARBA" id="ARBA00023316"/>
    </source>
</evidence>
<dbReference type="InterPro" id="IPR036505">
    <property type="entry name" value="Amidase/PGRP_sf"/>
</dbReference>
<name>A0A3B0YBI0_9ZZZZ</name>
<comment type="subcellular location">
    <subcellularLocation>
        <location evidence="3">Cytoplasm</location>
    </subcellularLocation>
</comment>
<dbReference type="GO" id="GO:0071555">
    <property type="term" value="P:cell wall organization"/>
    <property type="evidence" value="ECO:0007669"/>
    <property type="project" value="UniProtKB-KW"/>
</dbReference>
<dbReference type="InterPro" id="IPR051206">
    <property type="entry name" value="NAMLAA_amidase_2"/>
</dbReference>
<dbReference type="AlphaFoldDB" id="A0A3B0YBI0"/>
<dbReference type="GO" id="GO:0008745">
    <property type="term" value="F:N-acetylmuramoyl-L-alanine amidase activity"/>
    <property type="evidence" value="ECO:0007669"/>
    <property type="project" value="UniProtKB-EC"/>
</dbReference>
<evidence type="ECO:0000256" key="6">
    <source>
        <dbReference type="ARBA" id="ARBA00022723"/>
    </source>
</evidence>
<keyword evidence="8" id="KW-0862">Zinc</keyword>
<dbReference type="GO" id="GO:0009253">
    <property type="term" value="P:peptidoglycan catabolic process"/>
    <property type="evidence" value="ECO:0007669"/>
    <property type="project" value="InterPro"/>
</dbReference>
<evidence type="ECO:0000256" key="2">
    <source>
        <dbReference type="ARBA" id="ARBA00001947"/>
    </source>
</evidence>
<dbReference type="Pfam" id="PF01510">
    <property type="entry name" value="Amidase_2"/>
    <property type="match status" value="1"/>
</dbReference>
<feature type="domain" description="N-acetylmuramoyl-L-alanine amidase" evidence="12">
    <location>
        <begin position="22"/>
        <end position="173"/>
    </location>
</feature>
<evidence type="ECO:0000256" key="11">
    <source>
        <dbReference type="ARBA" id="ARBA00042615"/>
    </source>
</evidence>
<dbReference type="Gene3D" id="3.40.80.10">
    <property type="entry name" value="Peptidoglycan recognition protein-like"/>
    <property type="match status" value="1"/>
</dbReference>
<evidence type="ECO:0000313" key="13">
    <source>
        <dbReference type="EMBL" id="VAW72917.1"/>
    </source>
</evidence>
<evidence type="ECO:0000256" key="7">
    <source>
        <dbReference type="ARBA" id="ARBA00022801"/>
    </source>
</evidence>
<keyword evidence="7" id="KW-0378">Hydrolase</keyword>
<evidence type="ECO:0000259" key="12">
    <source>
        <dbReference type="SMART" id="SM00644"/>
    </source>
</evidence>
<keyword evidence="6" id="KW-0479">Metal-binding</keyword>
<sequence length="192" mass="21442">MRGIVDLSVDGDWISEARRLPSPNCDNRPAGCVISLIVVHSISLPPGEYGAHWIDDLFSNRLDARAHPYFTGIVDLKVSSHVLIRRDGELVQYVPFSRRAWHAGRSNYRGRVACNDYAVGIELEGQDDEAYKGVQYQRLADLIIALRSQYPDIANDAIVGHCDIAPGRKTDPGDAFDWTYLNSLLTGCQSRR</sequence>
<dbReference type="EMBL" id="UOFK01000023">
    <property type="protein sequence ID" value="VAW72917.1"/>
    <property type="molecule type" value="Genomic_DNA"/>
</dbReference>
<evidence type="ECO:0000256" key="8">
    <source>
        <dbReference type="ARBA" id="ARBA00022833"/>
    </source>
</evidence>
<keyword evidence="5" id="KW-0963">Cytoplasm</keyword>
<comment type="cofactor">
    <cofactor evidence="2">
        <name>Zn(2+)</name>
        <dbReference type="ChEBI" id="CHEBI:29105"/>
    </cofactor>
</comment>
<dbReference type="NCBIfam" id="NF008758">
    <property type="entry name" value="PRK11789.1"/>
    <property type="match status" value="1"/>
</dbReference>
<keyword evidence="9" id="KW-0961">Cell wall biogenesis/degradation</keyword>
<comment type="catalytic activity">
    <reaction evidence="1">
        <text>Hydrolyzes the link between N-acetylmuramoyl residues and L-amino acid residues in certain cell-wall glycopeptides.</text>
        <dbReference type="EC" id="3.5.1.28"/>
    </reaction>
</comment>
<dbReference type="SUPFAM" id="SSF55846">
    <property type="entry name" value="N-acetylmuramoyl-L-alanine amidase-like"/>
    <property type="match status" value="1"/>
</dbReference>
<evidence type="ECO:0000256" key="10">
    <source>
        <dbReference type="ARBA" id="ARBA00039257"/>
    </source>
</evidence>
<dbReference type="GO" id="GO:0046872">
    <property type="term" value="F:metal ion binding"/>
    <property type="evidence" value="ECO:0007669"/>
    <property type="project" value="UniProtKB-KW"/>
</dbReference>
<dbReference type="PANTHER" id="PTHR30417">
    <property type="entry name" value="N-ACETYLMURAMOYL-L-ALANINE AMIDASE AMID"/>
    <property type="match status" value="1"/>
</dbReference>
<dbReference type="CDD" id="cd06583">
    <property type="entry name" value="PGRP"/>
    <property type="match status" value="1"/>
</dbReference>
<protein>
    <recommendedName>
        <fullName evidence="10">1,6-anhydro-N-acetylmuramyl-L-alanine amidase AmpD</fullName>
        <ecNumber evidence="4">3.5.1.28</ecNumber>
    </recommendedName>
    <alternativeName>
        <fullName evidence="11">N-acetylmuramoyl-L-alanine amidase</fullName>
    </alternativeName>
</protein>
<organism evidence="13">
    <name type="scientific">hydrothermal vent metagenome</name>
    <dbReference type="NCBI Taxonomy" id="652676"/>
    <lineage>
        <taxon>unclassified sequences</taxon>
        <taxon>metagenomes</taxon>
        <taxon>ecological metagenomes</taxon>
    </lineage>
</organism>
<dbReference type="InterPro" id="IPR002502">
    <property type="entry name" value="Amidase_domain"/>
</dbReference>
<proteinExistence type="predicted"/>
<evidence type="ECO:0000256" key="1">
    <source>
        <dbReference type="ARBA" id="ARBA00001561"/>
    </source>
</evidence>
<accession>A0A3B0YBI0</accession>